<dbReference type="Proteomes" id="UP001223586">
    <property type="component" value="Unassembled WGS sequence"/>
</dbReference>
<dbReference type="Pfam" id="PF01248">
    <property type="entry name" value="Ribosomal_L7Ae"/>
    <property type="match status" value="1"/>
</dbReference>
<organism evidence="2 3">
    <name type="scientific">Bacillus chungangensis</name>
    <dbReference type="NCBI Taxonomy" id="587633"/>
    <lineage>
        <taxon>Bacteria</taxon>
        <taxon>Bacillati</taxon>
        <taxon>Bacillota</taxon>
        <taxon>Bacilli</taxon>
        <taxon>Bacillales</taxon>
        <taxon>Bacillaceae</taxon>
        <taxon>Bacillus</taxon>
    </lineage>
</organism>
<feature type="domain" description="Ribosomal protein eL8/eL30/eS12/Gadd45" evidence="1">
    <location>
        <begin position="6"/>
        <end position="95"/>
    </location>
</feature>
<dbReference type="NCBIfam" id="NF005825">
    <property type="entry name" value="PRK07714.1"/>
    <property type="match status" value="1"/>
</dbReference>
<dbReference type="Gene3D" id="3.30.1330.30">
    <property type="match status" value="1"/>
</dbReference>
<gene>
    <name evidence="2" type="ORF">J2S08_001617</name>
</gene>
<evidence type="ECO:0000259" key="1">
    <source>
        <dbReference type="Pfam" id="PF01248"/>
    </source>
</evidence>
<evidence type="ECO:0000313" key="3">
    <source>
        <dbReference type="Proteomes" id="UP001223586"/>
    </source>
</evidence>
<evidence type="ECO:0000313" key="2">
    <source>
        <dbReference type="EMBL" id="MDQ0175781.1"/>
    </source>
</evidence>
<dbReference type="SUPFAM" id="SSF55315">
    <property type="entry name" value="L30e-like"/>
    <property type="match status" value="1"/>
</dbReference>
<sequence length="102" mass="11352">MKNSQWELLLGLANRAQKVISGEALVLKEIRSGRAKLVLLSEDASLNTKKKLQDKCLHYNVMLYYVANRELLGHAIGKEARVTVALLDEGFAKKLASLLDES</sequence>
<dbReference type="InterPro" id="IPR004038">
    <property type="entry name" value="Ribosomal_eL8/eL30/eS12/Gad45"/>
</dbReference>
<proteinExistence type="predicted"/>
<protein>
    <submittedName>
        <fullName evidence="2">Ribosomal protein L7Ae-like RNA K-turn-binding protein</fullName>
    </submittedName>
</protein>
<accession>A0ABT9WR68</accession>
<dbReference type="InterPro" id="IPR029064">
    <property type="entry name" value="Ribosomal_eL30-like_sf"/>
</dbReference>
<keyword evidence="3" id="KW-1185">Reference proteome</keyword>
<comment type="caution">
    <text evidence="2">The sequence shown here is derived from an EMBL/GenBank/DDBJ whole genome shotgun (WGS) entry which is preliminary data.</text>
</comment>
<dbReference type="EMBL" id="JAUSTT010000008">
    <property type="protein sequence ID" value="MDQ0175781.1"/>
    <property type="molecule type" value="Genomic_DNA"/>
</dbReference>
<reference evidence="2 3" key="1">
    <citation type="submission" date="2023-07" db="EMBL/GenBank/DDBJ databases">
        <title>Genomic Encyclopedia of Type Strains, Phase IV (KMG-IV): sequencing the most valuable type-strain genomes for metagenomic binning, comparative biology and taxonomic classification.</title>
        <authorList>
            <person name="Goeker M."/>
        </authorList>
    </citation>
    <scope>NUCLEOTIDE SEQUENCE [LARGE SCALE GENOMIC DNA]</scope>
    <source>
        <strain evidence="2 3">DSM 23837</strain>
    </source>
</reference>
<name>A0ABT9WR68_9BACI</name>
<dbReference type="RefSeq" id="WP_307228382.1">
    <property type="nucleotide sequence ID" value="NZ_JAUSTT010000008.1"/>
</dbReference>